<dbReference type="AlphaFoldDB" id="A0A6J6EUX0"/>
<comment type="similarity">
    <text evidence="2">Belongs to the binding-protein-dependent transport system permease family. CysTW subfamily.</text>
</comment>
<evidence type="ECO:0000256" key="7">
    <source>
        <dbReference type="ARBA" id="ARBA00023136"/>
    </source>
</evidence>
<keyword evidence="3" id="KW-0813">Transport</keyword>
<dbReference type="PANTHER" id="PTHR42929:SF1">
    <property type="entry name" value="INNER MEMBRANE ABC TRANSPORTER PERMEASE PROTEIN YDCU-RELATED"/>
    <property type="match status" value="1"/>
</dbReference>
<evidence type="ECO:0000256" key="6">
    <source>
        <dbReference type="ARBA" id="ARBA00022989"/>
    </source>
</evidence>
<evidence type="ECO:0000256" key="4">
    <source>
        <dbReference type="ARBA" id="ARBA00022475"/>
    </source>
</evidence>
<evidence type="ECO:0000256" key="1">
    <source>
        <dbReference type="ARBA" id="ARBA00004651"/>
    </source>
</evidence>
<feature type="transmembrane region" description="Helical" evidence="8">
    <location>
        <begin position="115"/>
        <end position="134"/>
    </location>
</feature>
<protein>
    <submittedName>
        <fullName evidence="10">Unannotated protein</fullName>
    </submittedName>
</protein>
<comment type="subcellular location">
    <subcellularLocation>
        <location evidence="1">Cell membrane</location>
        <topology evidence="1">Multi-pass membrane protein</topology>
    </subcellularLocation>
</comment>
<reference evidence="10" key="1">
    <citation type="submission" date="2020-05" db="EMBL/GenBank/DDBJ databases">
        <authorList>
            <person name="Chiriac C."/>
            <person name="Salcher M."/>
            <person name="Ghai R."/>
            <person name="Kavagutti S V."/>
        </authorList>
    </citation>
    <scope>NUCLEOTIDE SEQUENCE</scope>
</reference>
<gene>
    <name evidence="10" type="ORF">UFOPK1493_03020</name>
</gene>
<evidence type="ECO:0000256" key="2">
    <source>
        <dbReference type="ARBA" id="ARBA00007069"/>
    </source>
</evidence>
<organism evidence="10">
    <name type="scientific">freshwater metagenome</name>
    <dbReference type="NCBI Taxonomy" id="449393"/>
    <lineage>
        <taxon>unclassified sequences</taxon>
        <taxon>metagenomes</taxon>
        <taxon>ecological metagenomes</taxon>
    </lineage>
</organism>
<evidence type="ECO:0000256" key="8">
    <source>
        <dbReference type="SAM" id="Phobius"/>
    </source>
</evidence>
<proteinExistence type="inferred from homology"/>
<feature type="transmembrane region" description="Helical" evidence="8">
    <location>
        <begin position="210"/>
        <end position="235"/>
    </location>
</feature>
<dbReference type="Pfam" id="PF00528">
    <property type="entry name" value="BPD_transp_1"/>
    <property type="match status" value="1"/>
</dbReference>
<accession>A0A6J6EUX0</accession>
<feature type="domain" description="ABC transmembrane type-1" evidence="9">
    <location>
        <begin position="80"/>
        <end position="291"/>
    </location>
</feature>
<keyword evidence="7 8" id="KW-0472">Membrane</keyword>
<keyword evidence="4" id="KW-1003">Cell membrane</keyword>
<feature type="transmembrane region" description="Helical" evidence="8">
    <location>
        <begin position="12"/>
        <end position="40"/>
    </location>
</feature>
<dbReference type="InterPro" id="IPR035906">
    <property type="entry name" value="MetI-like_sf"/>
</dbReference>
<keyword evidence="6 8" id="KW-1133">Transmembrane helix</keyword>
<evidence type="ECO:0000259" key="9">
    <source>
        <dbReference type="PROSITE" id="PS50928"/>
    </source>
</evidence>
<dbReference type="GO" id="GO:0005886">
    <property type="term" value="C:plasma membrane"/>
    <property type="evidence" value="ECO:0007669"/>
    <property type="project" value="UniProtKB-SubCell"/>
</dbReference>
<dbReference type="InterPro" id="IPR000515">
    <property type="entry name" value="MetI-like"/>
</dbReference>
<dbReference type="PROSITE" id="PS50928">
    <property type="entry name" value="ABC_TM1"/>
    <property type="match status" value="1"/>
</dbReference>
<evidence type="ECO:0000256" key="5">
    <source>
        <dbReference type="ARBA" id="ARBA00022692"/>
    </source>
</evidence>
<dbReference type="PANTHER" id="PTHR42929">
    <property type="entry name" value="INNER MEMBRANE ABC TRANSPORTER PERMEASE PROTEIN YDCU-RELATED-RELATED"/>
    <property type="match status" value="1"/>
</dbReference>
<keyword evidence="5 8" id="KW-0812">Transmembrane</keyword>
<dbReference type="Gene3D" id="1.10.3720.10">
    <property type="entry name" value="MetI-like"/>
    <property type="match status" value="1"/>
</dbReference>
<dbReference type="CDD" id="cd06261">
    <property type="entry name" value="TM_PBP2"/>
    <property type="match status" value="1"/>
</dbReference>
<feature type="transmembrane region" description="Helical" evidence="8">
    <location>
        <begin position="271"/>
        <end position="290"/>
    </location>
</feature>
<evidence type="ECO:0000313" key="10">
    <source>
        <dbReference type="EMBL" id="CAB4580350.1"/>
    </source>
</evidence>
<feature type="transmembrane region" description="Helical" evidence="8">
    <location>
        <begin position="169"/>
        <end position="189"/>
    </location>
</feature>
<dbReference type="EMBL" id="CAEZSR010000149">
    <property type="protein sequence ID" value="CAB4580350.1"/>
    <property type="molecule type" value="Genomic_DNA"/>
</dbReference>
<sequence>MTATVRRARTTVWAGFAAPGIVWLVAFFVVPIYAVMAVAFGSIDPLLRTARPAWNPLDWDVAAMRAVLDRVFGGDLGRVFVRTFWFVGLALAGCIAIGYPVAYHVARKAQRSRGTLLALLVLPFWISYLMRMLAWTNLLQQDGYVNRVLQWFQILDAPRNWLDGDWPTVVIGLVYGYIPFFILPLYSSLERIDGRLIEAGRDLGASAFRTFWHVTLPLSVPGLMAASVVTILPMFGDYYTNSYLTSGSPRVEMIGNQIEFYLRGSSQPQTGASLVLLLMLLLFVLMVYYLRATMRAQREAER</sequence>
<feature type="transmembrane region" description="Helical" evidence="8">
    <location>
        <begin position="84"/>
        <end position="103"/>
    </location>
</feature>
<dbReference type="GO" id="GO:0055085">
    <property type="term" value="P:transmembrane transport"/>
    <property type="evidence" value="ECO:0007669"/>
    <property type="project" value="InterPro"/>
</dbReference>
<name>A0A6J6EUX0_9ZZZZ</name>
<dbReference type="SUPFAM" id="SSF161098">
    <property type="entry name" value="MetI-like"/>
    <property type="match status" value="1"/>
</dbReference>
<evidence type="ECO:0000256" key="3">
    <source>
        <dbReference type="ARBA" id="ARBA00022448"/>
    </source>
</evidence>